<dbReference type="Pfam" id="PF16859">
    <property type="entry name" value="TetR_C_11"/>
    <property type="match status" value="1"/>
</dbReference>
<dbReference type="SUPFAM" id="SSF46689">
    <property type="entry name" value="Homeodomain-like"/>
    <property type="match status" value="1"/>
</dbReference>
<keyword evidence="2 4" id="KW-0238">DNA-binding</keyword>
<sequence>MGWLDPPRAADYITNQSVINSLSTTGARLLSVPLSELAPEEERSPRRGRRKEARPGELLAAALELFVEKGFAATRSEEVAARAGVSKGTLFLYFPSKEELFKAVVRENISGRFAEWEQEFASFEGSTAEMVRYCMRVWWERIGSTRASGITKLIIGEARNFPDIARFYQQEVIRPANQLMRRILQRGVDRGEFRPLDIEYTVFSIVAPMMFLIMMKHSLGACVPQEYPLDPQRYIDTQVENLLLGLCVRPGSRP</sequence>
<dbReference type="GO" id="GO:0000976">
    <property type="term" value="F:transcription cis-regulatory region binding"/>
    <property type="evidence" value="ECO:0007669"/>
    <property type="project" value="TreeGrafter"/>
</dbReference>
<feature type="domain" description="HTH tetR-type" evidence="5">
    <location>
        <begin position="52"/>
        <end position="112"/>
    </location>
</feature>
<dbReference type="InterPro" id="IPR001647">
    <property type="entry name" value="HTH_TetR"/>
</dbReference>
<dbReference type="PRINTS" id="PR00455">
    <property type="entry name" value="HTHTETR"/>
</dbReference>
<dbReference type="PROSITE" id="PS50977">
    <property type="entry name" value="HTH_TETR_2"/>
    <property type="match status" value="1"/>
</dbReference>
<comment type="caution">
    <text evidence="6">The sequence shown here is derived from an EMBL/GenBank/DDBJ whole genome shotgun (WGS) entry which is preliminary data.</text>
</comment>
<evidence type="ECO:0000259" key="5">
    <source>
        <dbReference type="PROSITE" id="PS50977"/>
    </source>
</evidence>
<gene>
    <name evidence="6" type="ORF">JJ685_06030</name>
</gene>
<evidence type="ECO:0000313" key="7">
    <source>
        <dbReference type="Proteomes" id="UP000599109"/>
    </source>
</evidence>
<dbReference type="EMBL" id="JAEQNE010000001">
    <property type="protein sequence ID" value="MBL0390699.1"/>
    <property type="molecule type" value="Genomic_DNA"/>
</dbReference>
<dbReference type="Gene3D" id="1.10.10.60">
    <property type="entry name" value="Homeodomain-like"/>
    <property type="match status" value="1"/>
</dbReference>
<keyword evidence="3" id="KW-0804">Transcription</keyword>
<evidence type="ECO:0000256" key="2">
    <source>
        <dbReference type="ARBA" id="ARBA00023125"/>
    </source>
</evidence>
<dbReference type="PANTHER" id="PTHR30055">
    <property type="entry name" value="HTH-TYPE TRANSCRIPTIONAL REGULATOR RUTR"/>
    <property type="match status" value="1"/>
</dbReference>
<dbReference type="AlphaFoldDB" id="A0A936YWE8"/>
<dbReference type="SUPFAM" id="SSF48498">
    <property type="entry name" value="Tetracyclin repressor-like, C-terminal domain"/>
    <property type="match status" value="1"/>
</dbReference>
<dbReference type="PANTHER" id="PTHR30055:SF238">
    <property type="entry name" value="MYCOFACTOCIN BIOSYNTHESIS TRANSCRIPTIONAL REGULATOR MFTR-RELATED"/>
    <property type="match status" value="1"/>
</dbReference>
<dbReference type="InterPro" id="IPR011075">
    <property type="entry name" value="TetR_C"/>
</dbReference>
<evidence type="ECO:0000256" key="4">
    <source>
        <dbReference type="PROSITE-ProRule" id="PRU00335"/>
    </source>
</evidence>
<dbReference type="GO" id="GO:0003700">
    <property type="term" value="F:DNA-binding transcription factor activity"/>
    <property type="evidence" value="ECO:0007669"/>
    <property type="project" value="TreeGrafter"/>
</dbReference>
<dbReference type="Gene3D" id="1.10.357.10">
    <property type="entry name" value="Tetracycline Repressor, domain 2"/>
    <property type="match status" value="1"/>
</dbReference>
<evidence type="ECO:0000256" key="1">
    <source>
        <dbReference type="ARBA" id="ARBA00023015"/>
    </source>
</evidence>
<dbReference type="Proteomes" id="UP000599109">
    <property type="component" value="Unassembled WGS sequence"/>
</dbReference>
<dbReference type="FunFam" id="1.10.10.60:FF:000141">
    <property type="entry name" value="TetR family transcriptional regulator"/>
    <property type="match status" value="1"/>
</dbReference>
<proteinExistence type="predicted"/>
<name>A0A936YWE8_9BURK</name>
<dbReference type="InterPro" id="IPR036271">
    <property type="entry name" value="Tet_transcr_reg_TetR-rel_C_sf"/>
</dbReference>
<evidence type="ECO:0000313" key="6">
    <source>
        <dbReference type="EMBL" id="MBL0390699.1"/>
    </source>
</evidence>
<dbReference type="CDD" id="cd02981">
    <property type="entry name" value="PDI_b_family"/>
    <property type="match status" value="1"/>
</dbReference>
<dbReference type="InterPro" id="IPR050109">
    <property type="entry name" value="HTH-type_TetR-like_transc_reg"/>
</dbReference>
<dbReference type="InterPro" id="IPR009057">
    <property type="entry name" value="Homeodomain-like_sf"/>
</dbReference>
<protein>
    <submittedName>
        <fullName evidence="6">TetR/AcrR family transcriptional regulator</fullName>
    </submittedName>
</protein>
<organism evidence="6 7">
    <name type="scientific">Ramlibacter monticola</name>
    <dbReference type="NCBI Taxonomy" id="1926872"/>
    <lineage>
        <taxon>Bacteria</taxon>
        <taxon>Pseudomonadati</taxon>
        <taxon>Pseudomonadota</taxon>
        <taxon>Betaproteobacteria</taxon>
        <taxon>Burkholderiales</taxon>
        <taxon>Comamonadaceae</taxon>
        <taxon>Ramlibacter</taxon>
    </lineage>
</organism>
<reference evidence="6 7" key="1">
    <citation type="journal article" date="2017" name="Int. J. Syst. Evol. Microbiol.">
        <title>Ramlibacter monticola sp. nov., isolated from forest soil.</title>
        <authorList>
            <person name="Chaudhary D.K."/>
            <person name="Kim J."/>
        </authorList>
    </citation>
    <scope>NUCLEOTIDE SEQUENCE [LARGE SCALE GENOMIC DNA]</scope>
    <source>
        <strain evidence="6 7">KACC 19175</strain>
    </source>
</reference>
<dbReference type="Pfam" id="PF00440">
    <property type="entry name" value="TetR_N"/>
    <property type="match status" value="1"/>
</dbReference>
<keyword evidence="7" id="KW-1185">Reference proteome</keyword>
<accession>A0A936YWE8</accession>
<evidence type="ECO:0000256" key="3">
    <source>
        <dbReference type="ARBA" id="ARBA00023163"/>
    </source>
</evidence>
<feature type="DNA-binding region" description="H-T-H motif" evidence="4">
    <location>
        <begin position="75"/>
        <end position="94"/>
    </location>
</feature>
<keyword evidence="1" id="KW-0805">Transcription regulation</keyword>